<organism evidence="4 5">
    <name type="scientific">Imhoffiella purpurea</name>
    <dbReference type="NCBI Taxonomy" id="1249627"/>
    <lineage>
        <taxon>Bacteria</taxon>
        <taxon>Pseudomonadati</taxon>
        <taxon>Pseudomonadota</taxon>
        <taxon>Gammaproteobacteria</taxon>
        <taxon>Chromatiales</taxon>
        <taxon>Chromatiaceae</taxon>
        <taxon>Imhoffiella</taxon>
    </lineage>
</organism>
<keyword evidence="5" id="KW-1185">Reference proteome</keyword>
<evidence type="ECO:0000256" key="1">
    <source>
        <dbReference type="SAM" id="MobiDB-lite"/>
    </source>
</evidence>
<dbReference type="InterPro" id="IPR050248">
    <property type="entry name" value="Polysacc_deacetylase_ArnD"/>
</dbReference>
<dbReference type="Proteomes" id="UP000019460">
    <property type="component" value="Unassembled WGS sequence"/>
</dbReference>
<dbReference type="PANTHER" id="PTHR10587:SF137">
    <property type="entry name" value="4-DEOXY-4-FORMAMIDO-L-ARABINOSE-PHOSPHOUNDECAPRENOL DEFORMYLASE ARND-RELATED"/>
    <property type="match status" value="1"/>
</dbReference>
<dbReference type="Gene3D" id="3.20.20.370">
    <property type="entry name" value="Glycoside hydrolase/deacetylase"/>
    <property type="match status" value="1"/>
</dbReference>
<gene>
    <name evidence="4" type="ORF">D779_3879</name>
</gene>
<feature type="compositionally biased region" description="Basic and acidic residues" evidence="1">
    <location>
        <begin position="275"/>
        <end position="288"/>
    </location>
</feature>
<evidence type="ECO:0000313" key="5">
    <source>
        <dbReference type="Proteomes" id="UP000019460"/>
    </source>
</evidence>
<keyword evidence="2" id="KW-0472">Membrane</keyword>
<feature type="transmembrane region" description="Helical" evidence="2">
    <location>
        <begin position="20"/>
        <end position="40"/>
    </location>
</feature>
<dbReference type="GO" id="GO:0016810">
    <property type="term" value="F:hydrolase activity, acting on carbon-nitrogen (but not peptide) bonds"/>
    <property type="evidence" value="ECO:0007669"/>
    <property type="project" value="InterPro"/>
</dbReference>
<sequence>MESRLEHPSTSSAWRRPWWAGWLNPLAVSFAVVPYLDLLVGRRPGWPELMLGLALSGLFALGVFLPRLQTFGPVLCGPRPGISPRIALTYDDGPDPSTTPRVLEALGDKRATFFVIAEKARAHPELIAAMHEAGHQVCSHGFRHSWWLVISPGRARRLVLQASKVLSRTGIRERRFFRPPYGLMTPPLMRVLRRSGITPVGWSLRSYDTIRSGPADTFAQEIAERARNGDILLLHDAPERPGGRRPLGIDATGTLVKALESKGFELVTIQEIHDGDGSRPIEVDERQPIRRLPQGTRTADRHRRWPPAFQARAGKSGKGEEKRARTG</sequence>
<keyword evidence="2" id="KW-1133">Transmembrane helix</keyword>
<accession>W9V1E4</accession>
<evidence type="ECO:0000313" key="4">
    <source>
        <dbReference type="EMBL" id="EXJ13288.1"/>
    </source>
</evidence>
<feature type="transmembrane region" description="Helical" evidence="2">
    <location>
        <begin position="49"/>
        <end position="68"/>
    </location>
</feature>
<dbReference type="CDD" id="cd10959">
    <property type="entry name" value="CE4_NodB_like_3"/>
    <property type="match status" value="1"/>
</dbReference>
<dbReference type="SUPFAM" id="SSF88713">
    <property type="entry name" value="Glycoside hydrolase/deacetylase"/>
    <property type="match status" value="1"/>
</dbReference>
<dbReference type="InterPro" id="IPR011330">
    <property type="entry name" value="Glyco_hydro/deAcase_b/a-brl"/>
</dbReference>
<feature type="region of interest" description="Disordered" evidence="1">
    <location>
        <begin position="275"/>
        <end position="327"/>
    </location>
</feature>
<dbReference type="Pfam" id="PF01522">
    <property type="entry name" value="Polysacc_deac_1"/>
    <property type="match status" value="1"/>
</dbReference>
<dbReference type="RefSeq" id="WP_052348297.1">
    <property type="nucleotide sequence ID" value="NZ_AONC01000076.1"/>
</dbReference>
<dbReference type="STRING" id="1249627.D779_3879"/>
<dbReference type="eggNOG" id="COG0726">
    <property type="taxonomic scope" value="Bacteria"/>
</dbReference>
<feature type="domain" description="NodB homology" evidence="3">
    <location>
        <begin position="84"/>
        <end position="267"/>
    </location>
</feature>
<protein>
    <submittedName>
        <fullName evidence="4">Polysaccharide deacetylase</fullName>
    </submittedName>
</protein>
<dbReference type="OrthoDB" id="276604at2"/>
<evidence type="ECO:0000259" key="3">
    <source>
        <dbReference type="PROSITE" id="PS51677"/>
    </source>
</evidence>
<comment type="caution">
    <text evidence="4">The sequence shown here is derived from an EMBL/GenBank/DDBJ whole genome shotgun (WGS) entry which is preliminary data.</text>
</comment>
<dbReference type="EMBL" id="AONC01000076">
    <property type="protein sequence ID" value="EXJ13288.1"/>
    <property type="molecule type" value="Genomic_DNA"/>
</dbReference>
<dbReference type="InterPro" id="IPR002509">
    <property type="entry name" value="NODB_dom"/>
</dbReference>
<dbReference type="PROSITE" id="PS51677">
    <property type="entry name" value="NODB"/>
    <property type="match status" value="1"/>
</dbReference>
<reference evidence="4 5" key="1">
    <citation type="submission" date="2012-11" db="EMBL/GenBank/DDBJ databases">
        <title>Genome assembly of Thiorhodococcus sp. AK35.</title>
        <authorList>
            <person name="Nupur N."/>
            <person name="Khatri I."/>
            <person name="Subramanian S."/>
            <person name="Pinnaka A."/>
        </authorList>
    </citation>
    <scope>NUCLEOTIDE SEQUENCE [LARGE SCALE GENOMIC DNA]</scope>
    <source>
        <strain evidence="4 5">AK35</strain>
    </source>
</reference>
<dbReference type="AlphaFoldDB" id="W9V1E4"/>
<evidence type="ECO:0000256" key="2">
    <source>
        <dbReference type="SAM" id="Phobius"/>
    </source>
</evidence>
<feature type="compositionally biased region" description="Basic and acidic residues" evidence="1">
    <location>
        <begin position="317"/>
        <end position="327"/>
    </location>
</feature>
<proteinExistence type="predicted"/>
<keyword evidence="2" id="KW-0812">Transmembrane</keyword>
<dbReference type="PATRIC" id="fig|1249627.3.peg.3956"/>
<dbReference type="PANTHER" id="PTHR10587">
    <property type="entry name" value="GLYCOSYL TRANSFERASE-RELATED"/>
    <property type="match status" value="1"/>
</dbReference>
<name>W9V1E4_9GAMM</name>
<dbReference type="GO" id="GO:0005975">
    <property type="term" value="P:carbohydrate metabolic process"/>
    <property type="evidence" value="ECO:0007669"/>
    <property type="project" value="InterPro"/>
</dbReference>